<sequence length="58" mass="6917">MKLYDIDVSKKIDYLVHGYYDEHEMLDKLIYYTTEEALEKAVKEIIKDGQVLGFEKDE</sequence>
<reference evidence="1" key="1">
    <citation type="journal article" date="2021" name="Proc. Natl. Acad. Sci. U.S.A.">
        <title>A Catalog of Tens of Thousands of Viruses from Human Metagenomes Reveals Hidden Associations with Chronic Diseases.</title>
        <authorList>
            <person name="Tisza M.J."/>
            <person name="Buck C.B."/>
        </authorList>
    </citation>
    <scope>NUCLEOTIDE SEQUENCE</scope>
    <source>
        <strain evidence="1">CtZHD14</strain>
    </source>
</reference>
<organism evidence="1">
    <name type="scientific">Siphoviridae sp. ctZHD14</name>
    <dbReference type="NCBI Taxonomy" id="2827891"/>
    <lineage>
        <taxon>Viruses</taxon>
        <taxon>Duplodnaviria</taxon>
        <taxon>Heunggongvirae</taxon>
        <taxon>Uroviricota</taxon>
        <taxon>Caudoviricetes</taxon>
    </lineage>
</organism>
<name>A0A8S5SWN3_9CAUD</name>
<proteinExistence type="predicted"/>
<evidence type="ECO:0000313" key="1">
    <source>
        <dbReference type="EMBL" id="DAF55320.1"/>
    </source>
</evidence>
<protein>
    <submittedName>
        <fullName evidence="1">Uncharacterized protein</fullName>
    </submittedName>
</protein>
<dbReference type="EMBL" id="BK032687">
    <property type="protein sequence ID" value="DAF55320.1"/>
    <property type="molecule type" value="Genomic_DNA"/>
</dbReference>
<accession>A0A8S5SWN3</accession>